<protein>
    <submittedName>
        <fullName evidence="2">Uncharacterized protein</fullName>
    </submittedName>
</protein>
<reference evidence="2 3" key="1">
    <citation type="submission" date="2019-01" db="EMBL/GenBank/DDBJ databases">
        <authorList>
            <person name="Chen W.-M."/>
        </authorList>
    </citation>
    <scope>NUCLEOTIDE SEQUENCE [LARGE SCALE GENOMIC DNA]</scope>
    <source>
        <strain evidence="2 3">FSY-15</strain>
    </source>
</reference>
<feature type="signal peptide" evidence="1">
    <location>
        <begin position="1"/>
        <end position="24"/>
    </location>
</feature>
<dbReference type="Proteomes" id="UP000282832">
    <property type="component" value="Unassembled WGS sequence"/>
</dbReference>
<gene>
    <name evidence="2" type="ORF">EOJ36_07060</name>
</gene>
<dbReference type="RefSeq" id="WP_127803782.1">
    <property type="nucleotide sequence ID" value="NZ_SACY01000003.1"/>
</dbReference>
<dbReference type="AlphaFoldDB" id="A0A437PR81"/>
<name>A0A437PR81_9BACT</name>
<sequence length="60" mass="6564">MKKSMKIFSVLSIFLMLGSFSSKAACCTRANANWAVRMCSDSVPESTLCRMAAAALRELK</sequence>
<accession>A0A437PR81</accession>
<proteinExistence type="predicted"/>
<evidence type="ECO:0000256" key="1">
    <source>
        <dbReference type="SAM" id="SignalP"/>
    </source>
</evidence>
<keyword evidence="1" id="KW-0732">Signal</keyword>
<keyword evidence="3" id="KW-1185">Reference proteome</keyword>
<evidence type="ECO:0000313" key="2">
    <source>
        <dbReference type="EMBL" id="RVU24765.1"/>
    </source>
</evidence>
<organism evidence="2 3">
    <name type="scientific">Sandaracinomonas limnophila</name>
    <dbReference type="NCBI Taxonomy" id="1862386"/>
    <lineage>
        <taxon>Bacteria</taxon>
        <taxon>Pseudomonadati</taxon>
        <taxon>Bacteroidota</taxon>
        <taxon>Cytophagia</taxon>
        <taxon>Cytophagales</taxon>
        <taxon>Flectobacillaceae</taxon>
        <taxon>Sandaracinomonas</taxon>
    </lineage>
</organism>
<feature type="chain" id="PRO_5018986609" evidence="1">
    <location>
        <begin position="25"/>
        <end position="60"/>
    </location>
</feature>
<comment type="caution">
    <text evidence="2">The sequence shown here is derived from an EMBL/GenBank/DDBJ whole genome shotgun (WGS) entry which is preliminary data.</text>
</comment>
<dbReference type="EMBL" id="SACY01000003">
    <property type="protein sequence ID" value="RVU24765.1"/>
    <property type="molecule type" value="Genomic_DNA"/>
</dbReference>
<evidence type="ECO:0000313" key="3">
    <source>
        <dbReference type="Proteomes" id="UP000282832"/>
    </source>
</evidence>